<organism evidence="2">
    <name type="scientific">Knufia peltigerae</name>
    <dbReference type="NCBI Taxonomy" id="1002370"/>
    <lineage>
        <taxon>Eukaryota</taxon>
        <taxon>Fungi</taxon>
        <taxon>Dikarya</taxon>
        <taxon>Ascomycota</taxon>
        <taxon>Pezizomycotina</taxon>
        <taxon>Eurotiomycetes</taxon>
        <taxon>Chaetothyriomycetidae</taxon>
        <taxon>Chaetothyriales</taxon>
        <taxon>Trichomeriaceae</taxon>
        <taxon>Knufia</taxon>
    </lineage>
</organism>
<accession>A0AA38XQ90</accession>
<sequence>MRTPRTIVTTLALCLLPSLPVYAEQSTPSDVEAIEQVIESFRTSLINKDKPTYMSLFFSDKPEDIGWQFVSEDQRLADIRRAKPDAIKARKIPSNNFISLIDEAVATAAPREEEFFNTKIDTDGDVASVSFDYSFHANGAKGNWGREMWQLVRTEQGWKIFSVIYSIRDKRSSAES</sequence>
<feature type="signal peptide" evidence="1">
    <location>
        <begin position="1"/>
        <end position="23"/>
    </location>
</feature>
<evidence type="ECO:0000313" key="2">
    <source>
        <dbReference type="EMBL" id="KAJ9617623.1"/>
    </source>
</evidence>
<gene>
    <name evidence="2" type="ORF">H2204_013577</name>
</gene>
<dbReference type="Gene3D" id="3.10.450.50">
    <property type="match status" value="1"/>
</dbReference>
<dbReference type="InterPro" id="IPR032710">
    <property type="entry name" value="NTF2-like_dom_sf"/>
</dbReference>
<protein>
    <recommendedName>
        <fullName evidence="3">Nuclear transport factor 2 family protein</fullName>
    </recommendedName>
</protein>
<evidence type="ECO:0000256" key="1">
    <source>
        <dbReference type="SAM" id="SignalP"/>
    </source>
</evidence>
<name>A0AA38XQ90_9EURO</name>
<comment type="caution">
    <text evidence="2">The sequence shown here is derived from an EMBL/GenBank/DDBJ whole genome shotgun (WGS) entry which is preliminary data.</text>
</comment>
<dbReference type="AlphaFoldDB" id="A0AA38XQ90"/>
<dbReference type="SUPFAM" id="SSF54427">
    <property type="entry name" value="NTF2-like"/>
    <property type="match status" value="1"/>
</dbReference>
<reference evidence="2" key="1">
    <citation type="submission" date="2022-10" db="EMBL/GenBank/DDBJ databases">
        <title>Culturing micro-colonial fungi from biological soil crusts in the Mojave desert and describing Neophaeococcomyces mojavensis, and introducing the new genera and species Taxawa tesnikishii.</title>
        <authorList>
            <person name="Kurbessoian T."/>
            <person name="Stajich J.E."/>
        </authorList>
    </citation>
    <scope>NUCLEOTIDE SEQUENCE</scope>
    <source>
        <strain evidence="2">TK_35</strain>
    </source>
</reference>
<dbReference type="EMBL" id="JAPDRN010000157">
    <property type="protein sequence ID" value="KAJ9617623.1"/>
    <property type="molecule type" value="Genomic_DNA"/>
</dbReference>
<keyword evidence="1" id="KW-0732">Signal</keyword>
<proteinExistence type="predicted"/>
<evidence type="ECO:0008006" key="3">
    <source>
        <dbReference type="Google" id="ProtNLM"/>
    </source>
</evidence>
<feature type="chain" id="PRO_5041318476" description="Nuclear transport factor 2 family protein" evidence="1">
    <location>
        <begin position="24"/>
        <end position="176"/>
    </location>
</feature>